<dbReference type="InterPro" id="IPR050194">
    <property type="entry name" value="Glycosyltransferase_grp1"/>
</dbReference>
<reference evidence="2 3" key="1">
    <citation type="submission" date="2020-06" db="EMBL/GenBank/DDBJ databases">
        <authorList>
            <person name="Criscuolo A."/>
        </authorList>
    </citation>
    <scope>NUCLEOTIDE SEQUENCE [LARGE SCALE GENOMIC DNA]</scope>
    <source>
        <strain evidence="3">CIP 111411</strain>
    </source>
</reference>
<feature type="domain" description="Glycosyl transferase family 1" evidence="1">
    <location>
        <begin position="180"/>
        <end position="316"/>
    </location>
</feature>
<dbReference type="PANTHER" id="PTHR45947:SF3">
    <property type="entry name" value="SULFOQUINOVOSYL TRANSFERASE SQD2"/>
    <property type="match status" value="1"/>
</dbReference>
<protein>
    <recommendedName>
        <fullName evidence="1">Glycosyl transferase family 1 domain-containing protein</fullName>
    </recommendedName>
</protein>
<dbReference type="EMBL" id="CAIJDP010000068">
    <property type="protein sequence ID" value="CAD0004609.1"/>
    <property type="molecule type" value="Genomic_DNA"/>
</dbReference>
<dbReference type="PANTHER" id="PTHR45947">
    <property type="entry name" value="SULFOQUINOVOSYL TRANSFERASE SQD2"/>
    <property type="match status" value="1"/>
</dbReference>
<accession>A0A6V6YZ79</accession>
<dbReference type="GO" id="GO:0016757">
    <property type="term" value="F:glycosyltransferase activity"/>
    <property type="evidence" value="ECO:0007669"/>
    <property type="project" value="InterPro"/>
</dbReference>
<dbReference type="InterPro" id="IPR001296">
    <property type="entry name" value="Glyco_trans_1"/>
</dbReference>
<dbReference type="SUPFAM" id="SSF53756">
    <property type="entry name" value="UDP-Glycosyltransferase/glycogen phosphorylase"/>
    <property type="match status" value="1"/>
</dbReference>
<sequence>MFKKYVFWQNILSIHQSAFIRNLAENNHVTVVVEKKFNTERIKQGWTIPDFGKALLIISPEVESINSLLSDKEIIHVFTGIKSFKLASQVFILATKQKAKVGVILEPFNWIGIKGKLRFIKYLLLRLKYGKNIDFLLVIGNRGRWCYEKTGFHSAKIYDWGYFTESNKLISEESTTISLDRKPNIIFVGSIDNNKNILELVSVCKKNRDIFQNFLIIGSGPLKQELLFLIKDSNFSYLGNISNENVKEHILDSDLLILPSKYDGWGAVVNEALTMGTPVLVSENCGSSILIDGDYRGTVFSIDKNNLEEILISFLQKLPYGESKRNTIINWADKSISGKIAAEYFLQIVENVYYISEKPIAPWLIKNN</sequence>
<evidence type="ECO:0000259" key="1">
    <source>
        <dbReference type="Pfam" id="PF00534"/>
    </source>
</evidence>
<evidence type="ECO:0000313" key="3">
    <source>
        <dbReference type="Proteomes" id="UP000530060"/>
    </source>
</evidence>
<keyword evidence="3" id="KW-1185">Reference proteome</keyword>
<dbReference type="Proteomes" id="UP000530060">
    <property type="component" value="Unassembled WGS sequence"/>
</dbReference>
<organism evidence="2 3">
    <name type="scientific">Flavobacterium salmonis</name>
    <dbReference type="NCBI Taxonomy" id="2654844"/>
    <lineage>
        <taxon>Bacteria</taxon>
        <taxon>Pseudomonadati</taxon>
        <taxon>Bacteroidota</taxon>
        <taxon>Flavobacteriia</taxon>
        <taxon>Flavobacteriales</taxon>
        <taxon>Flavobacteriaceae</taxon>
        <taxon>Flavobacterium</taxon>
    </lineage>
</organism>
<dbReference type="RefSeq" id="WP_180909030.1">
    <property type="nucleotide sequence ID" value="NZ_CAIJDP010000068.1"/>
</dbReference>
<proteinExistence type="predicted"/>
<dbReference type="Pfam" id="PF00534">
    <property type="entry name" value="Glycos_transf_1"/>
    <property type="match status" value="1"/>
</dbReference>
<dbReference type="CDD" id="cd03801">
    <property type="entry name" value="GT4_PimA-like"/>
    <property type="match status" value="1"/>
</dbReference>
<evidence type="ECO:0000313" key="2">
    <source>
        <dbReference type="EMBL" id="CAD0004609.1"/>
    </source>
</evidence>
<gene>
    <name evidence="2" type="ORF">FLAT13_02373</name>
</gene>
<name>A0A6V6YZ79_9FLAO</name>
<dbReference type="Gene3D" id="3.40.50.2000">
    <property type="entry name" value="Glycogen Phosphorylase B"/>
    <property type="match status" value="1"/>
</dbReference>
<dbReference type="AlphaFoldDB" id="A0A6V6YZ79"/>
<comment type="caution">
    <text evidence="2">The sequence shown here is derived from an EMBL/GenBank/DDBJ whole genome shotgun (WGS) entry which is preliminary data.</text>
</comment>